<keyword evidence="3" id="KW-1185">Reference proteome</keyword>
<dbReference type="OrthoDB" id="4023614at2759"/>
<sequence>MWKRLGFGDATITNEPTIDYNKTSSSFPRTPRRKSSSSTRDQASRLSDDLSTPYQHRDEWDSDDDDEYNRYRFDYTRTLDFNAYDLDEDLQRDTEMIGEWTKESSLKNKYSNVKKDKFDDTHYSLPSRFPGKYQTSSRSLDEPRDRKVDPVRESQVDLEIKKLKEELQREQQAEGDLMPGASLIPQITELTNTVQDQTKYLSHLKQYSELADNEKTSTEVKYETLKQEYLKELVKMEKLYTCYYNLLEKYVNQKAKN</sequence>
<feature type="compositionally biased region" description="Basic and acidic residues" evidence="1">
    <location>
        <begin position="139"/>
        <end position="152"/>
    </location>
</feature>
<dbReference type="HOGENOM" id="CLU_044220_0_0_1"/>
<dbReference type="GeneID" id="14539083"/>
<accession>H8X2A5</accession>
<evidence type="ECO:0000313" key="3">
    <source>
        <dbReference type="Proteomes" id="UP000005018"/>
    </source>
</evidence>
<name>H8X2A5_CANO9</name>
<protein>
    <submittedName>
        <fullName evidence="2">Uncharacterized protein</fullName>
    </submittedName>
</protein>
<reference evidence="2 3" key="1">
    <citation type="journal article" date="2012" name="PLoS ONE">
        <title>Sequence and analysis of the genome of the pathogenic yeast Candida orthopsilosis.</title>
        <authorList>
            <person name="Riccombeni A."/>
            <person name="Vidanes G."/>
            <person name="Proux-Wera E."/>
            <person name="Wolfe K.H."/>
            <person name="Butler G."/>
        </authorList>
    </citation>
    <scope>NUCLEOTIDE SEQUENCE [LARGE SCALE GENOMIC DNA]</scope>
    <source>
        <strain evidence="2 3">Co 90-125</strain>
    </source>
</reference>
<dbReference type="KEGG" id="cot:CORT_0B11280"/>
<organism evidence="2 3">
    <name type="scientific">Candida orthopsilosis (strain 90-125)</name>
    <name type="common">Yeast</name>
    <dbReference type="NCBI Taxonomy" id="1136231"/>
    <lineage>
        <taxon>Eukaryota</taxon>
        <taxon>Fungi</taxon>
        <taxon>Dikarya</taxon>
        <taxon>Ascomycota</taxon>
        <taxon>Saccharomycotina</taxon>
        <taxon>Pichiomycetes</taxon>
        <taxon>Debaryomycetaceae</taxon>
        <taxon>Candida/Lodderomyces clade</taxon>
        <taxon>Candida</taxon>
    </lineage>
</organism>
<proteinExistence type="predicted"/>
<evidence type="ECO:0000256" key="1">
    <source>
        <dbReference type="SAM" id="MobiDB-lite"/>
    </source>
</evidence>
<feature type="region of interest" description="Disordered" evidence="1">
    <location>
        <begin position="120"/>
        <end position="152"/>
    </location>
</feature>
<feature type="region of interest" description="Disordered" evidence="1">
    <location>
        <begin position="13"/>
        <end position="63"/>
    </location>
</feature>
<dbReference type="Proteomes" id="UP000005018">
    <property type="component" value="Chromosome 2"/>
</dbReference>
<dbReference type="RefSeq" id="XP_003868261.1">
    <property type="nucleotide sequence ID" value="XM_003868213.1"/>
</dbReference>
<gene>
    <name evidence="2" type="ORF">CORT_0B11280</name>
</gene>
<dbReference type="EMBL" id="HE681720">
    <property type="protein sequence ID" value="CCG22827.1"/>
    <property type="molecule type" value="Genomic_DNA"/>
</dbReference>
<evidence type="ECO:0000313" key="2">
    <source>
        <dbReference type="EMBL" id="CCG22827.1"/>
    </source>
</evidence>
<dbReference type="AlphaFoldDB" id="H8X2A5"/>